<dbReference type="InterPro" id="IPR057559">
    <property type="entry name" value="SAM_6"/>
</dbReference>
<accession>A0AAE0M4J7</accession>
<dbReference type="Pfam" id="PF23394">
    <property type="entry name" value="DUF7102"/>
    <property type="match status" value="1"/>
</dbReference>
<sequence>MSQTSEFESIAEADEYARCNGLTIDCLSNRWPGLVDHDEAIATTLTKTEPGELIELQDLQECLFRPIIPMPDHWQVPLGSLKLLGETCKPCKEGEIVRLTTQLCFPWTSESKTLKIEPPILQSDHDADCQHLARKVEAYLAGPLPDHRLPLHPTDVDKDEGLKFPTRARIGNELVMKSLGRETIKVNRKTLAVLVHNLKAEWTSADQKEFVEGLWTYNGLGCSGYVTPPLSPCLQPQTEPIEYFVPSEAICQVPEPSTPSSDINAEIEAAECSILKDDYDFWATRYANIDIPGMIKTGNFSSPKSSPAPIPPDLLKVDVPLMPDDSIGDRQKTPARVITPHDLSKARELISTSSDELSGDSNAVMRSAEQEKLEPLDGTARVSIPVMDFSIPKPDWDEQLSGTPEGMFKWIRENTDVDWKDKKWPNNRTAEQRMVWVPLAHMGQKKLVSEKIEAAPSIIEAFCGRTKDHEVMTSADCIEKQPGLTFLRQNDGELSDDEILEEEPTSTGISSKSLTSGLTKSKKRASPLPDLSELLRGKKRQLEEELQKQKSTAEKTESNKLMTSSTPLTSNISTLGLREDSTGLKVFMDMDINDHRSLTDQHIEISRPKKPKLTHRPYFDTEQQQATKAAAEAALMSPPPKPMPALAPDIMHPKTPPTVIVAFSVSPVLKAQLEKLLPGIRFIVRDYDKHRPSGWYPGMLPNADEADITVSPITGIMLTTLVKLRQRPLPGKIGQVIFRHIVRNVALRYERLVILVNEGNKYSESMSPLSQSDANALVDLQGFAIGLQTEVHVIYAGGGNATLVKWVAALICNYTPETQRAEELLLEEETFWELFLRRAGMNVYAAQVVLAEVKPPDGEPAMGRGHMHGLPVFVTMTPEERIVMFEDVLRGRKLLNRVSEAIDEPWGQHAVEGKRNAEDEYFSP</sequence>
<dbReference type="AlphaFoldDB" id="A0AAE0M4J7"/>
<comment type="caution">
    <text evidence="4">The sequence shown here is derived from an EMBL/GenBank/DDBJ whole genome shotgun (WGS) entry which is preliminary data.</text>
</comment>
<proteinExistence type="predicted"/>
<reference evidence="4" key="2">
    <citation type="submission" date="2023-06" db="EMBL/GenBank/DDBJ databases">
        <authorList>
            <consortium name="Lawrence Berkeley National Laboratory"/>
            <person name="Haridas S."/>
            <person name="Hensen N."/>
            <person name="Bonometti L."/>
            <person name="Westerberg I."/>
            <person name="Brannstrom I.O."/>
            <person name="Guillou S."/>
            <person name="Cros-Aarteil S."/>
            <person name="Calhoun S."/>
            <person name="Kuo A."/>
            <person name="Mondo S."/>
            <person name="Pangilinan J."/>
            <person name="Riley R."/>
            <person name="Labutti K."/>
            <person name="Andreopoulos B."/>
            <person name="Lipzen A."/>
            <person name="Chen C."/>
            <person name="Yanf M."/>
            <person name="Daum C."/>
            <person name="Ng V."/>
            <person name="Clum A."/>
            <person name="Steindorff A."/>
            <person name="Ohm R."/>
            <person name="Martin F."/>
            <person name="Silar P."/>
            <person name="Natvig D."/>
            <person name="Lalanne C."/>
            <person name="Gautier V."/>
            <person name="Ament-Velasquez S.L."/>
            <person name="Kruys A."/>
            <person name="Hutchinson M.I."/>
            <person name="Powell A.J."/>
            <person name="Barry K."/>
            <person name="Miller A.N."/>
            <person name="Grigoriev I.V."/>
            <person name="Debuchy R."/>
            <person name="Gladieux P."/>
            <person name="Thoren M.H."/>
            <person name="Johannesson H."/>
        </authorList>
    </citation>
    <scope>NUCLEOTIDE SEQUENCE</scope>
    <source>
        <strain evidence="4">CBS 118394</strain>
    </source>
</reference>
<name>A0AAE0M4J7_9PEZI</name>
<evidence type="ECO:0000256" key="1">
    <source>
        <dbReference type="SAM" id="MobiDB-lite"/>
    </source>
</evidence>
<evidence type="ECO:0000259" key="2">
    <source>
        <dbReference type="Pfam" id="PF23394"/>
    </source>
</evidence>
<protein>
    <submittedName>
        <fullName evidence="4">Uncharacterized protein</fullName>
    </submittedName>
</protein>
<feature type="compositionally biased region" description="Low complexity" evidence="1">
    <location>
        <begin position="505"/>
        <end position="519"/>
    </location>
</feature>
<reference evidence="4" key="1">
    <citation type="journal article" date="2023" name="Mol. Phylogenet. Evol.">
        <title>Genome-scale phylogeny and comparative genomics of the fungal order Sordariales.</title>
        <authorList>
            <person name="Hensen N."/>
            <person name="Bonometti L."/>
            <person name="Westerberg I."/>
            <person name="Brannstrom I.O."/>
            <person name="Guillou S."/>
            <person name="Cros-Aarteil S."/>
            <person name="Calhoun S."/>
            <person name="Haridas S."/>
            <person name="Kuo A."/>
            <person name="Mondo S."/>
            <person name="Pangilinan J."/>
            <person name="Riley R."/>
            <person name="LaButti K."/>
            <person name="Andreopoulos B."/>
            <person name="Lipzen A."/>
            <person name="Chen C."/>
            <person name="Yan M."/>
            <person name="Daum C."/>
            <person name="Ng V."/>
            <person name="Clum A."/>
            <person name="Steindorff A."/>
            <person name="Ohm R.A."/>
            <person name="Martin F."/>
            <person name="Silar P."/>
            <person name="Natvig D.O."/>
            <person name="Lalanne C."/>
            <person name="Gautier V."/>
            <person name="Ament-Velasquez S.L."/>
            <person name="Kruys A."/>
            <person name="Hutchinson M.I."/>
            <person name="Powell A.J."/>
            <person name="Barry K."/>
            <person name="Miller A.N."/>
            <person name="Grigoriev I.V."/>
            <person name="Debuchy R."/>
            <person name="Gladieux P."/>
            <person name="Hiltunen Thoren M."/>
            <person name="Johannesson H."/>
        </authorList>
    </citation>
    <scope>NUCLEOTIDE SEQUENCE</scope>
    <source>
        <strain evidence="4">CBS 118394</strain>
    </source>
</reference>
<evidence type="ECO:0000313" key="5">
    <source>
        <dbReference type="Proteomes" id="UP001283341"/>
    </source>
</evidence>
<dbReference type="Pfam" id="PF23395">
    <property type="entry name" value="SAM_6"/>
    <property type="match status" value="1"/>
</dbReference>
<evidence type="ECO:0000259" key="3">
    <source>
        <dbReference type="Pfam" id="PF23395"/>
    </source>
</evidence>
<dbReference type="EMBL" id="JAUEDM010000004">
    <property type="protein sequence ID" value="KAK3318992.1"/>
    <property type="molecule type" value="Genomic_DNA"/>
</dbReference>
<dbReference type="Proteomes" id="UP001283341">
    <property type="component" value="Unassembled WGS sequence"/>
</dbReference>
<organism evidence="4 5">
    <name type="scientific">Apodospora peruviana</name>
    <dbReference type="NCBI Taxonomy" id="516989"/>
    <lineage>
        <taxon>Eukaryota</taxon>
        <taxon>Fungi</taxon>
        <taxon>Dikarya</taxon>
        <taxon>Ascomycota</taxon>
        <taxon>Pezizomycotina</taxon>
        <taxon>Sordariomycetes</taxon>
        <taxon>Sordariomycetidae</taxon>
        <taxon>Sordariales</taxon>
        <taxon>Lasiosphaeriaceae</taxon>
        <taxon>Apodospora</taxon>
    </lineage>
</organism>
<dbReference type="InterPro" id="IPR055528">
    <property type="entry name" value="DUF7102"/>
</dbReference>
<feature type="region of interest" description="Disordered" evidence="1">
    <location>
        <begin position="500"/>
        <end position="573"/>
    </location>
</feature>
<feature type="domain" description="SAM-like" evidence="3">
    <location>
        <begin position="826"/>
        <end position="902"/>
    </location>
</feature>
<feature type="compositionally biased region" description="Polar residues" evidence="1">
    <location>
        <begin position="559"/>
        <end position="573"/>
    </location>
</feature>
<evidence type="ECO:0000313" key="4">
    <source>
        <dbReference type="EMBL" id="KAK3318992.1"/>
    </source>
</evidence>
<gene>
    <name evidence="4" type="ORF">B0H66DRAFT_575586</name>
</gene>
<feature type="domain" description="DUF7102" evidence="2">
    <location>
        <begin position="669"/>
        <end position="818"/>
    </location>
</feature>
<feature type="compositionally biased region" description="Basic and acidic residues" evidence="1">
    <location>
        <begin position="533"/>
        <end position="558"/>
    </location>
</feature>
<keyword evidence="5" id="KW-1185">Reference proteome</keyword>